<keyword evidence="3 6" id="KW-0812">Transmembrane</keyword>
<dbReference type="KEGG" id="hbs:IPV69_16050"/>
<feature type="transmembrane region" description="Helical" evidence="6">
    <location>
        <begin position="344"/>
        <end position="364"/>
    </location>
</feature>
<dbReference type="AlphaFoldDB" id="A0A7M2WRL3"/>
<dbReference type="EMBL" id="CP063458">
    <property type="protein sequence ID" value="QOV87792.1"/>
    <property type="molecule type" value="Genomic_DNA"/>
</dbReference>
<dbReference type="GO" id="GO:0015920">
    <property type="term" value="P:lipopolysaccharide transport"/>
    <property type="evidence" value="ECO:0007669"/>
    <property type="project" value="TreeGrafter"/>
</dbReference>
<comment type="subcellular location">
    <subcellularLocation>
        <location evidence="1">Cell membrane</location>
        <topology evidence="1">Multi-pass membrane protein</topology>
    </subcellularLocation>
</comment>
<name>A0A7M2WRL3_9BACT</name>
<evidence type="ECO:0000256" key="5">
    <source>
        <dbReference type="ARBA" id="ARBA00023136"/>
    </source>
</evidence>
<dbReference type="PANTHER" id="PTHR33529">
    <property type="entry name" value="SLR0882 PROTEIN-RELATED"/>
    <property type="match status" value="1"/>
</dbReference>
<accession>A0A7M2WRL3</accession>
<evidence type="ECO:0000313" key="7">
    <source>
        <dbReference type="EMBL" id="QOV87792.1"/>
    </source>
</evidence>
<keyword evidence="2" id="KW-1003">Cell membrane</keyword>
<protein>
    <submittedName>
        <fullName evidence="7">LptF/LptG family permease</fullName>
    </submittedName>
</protein>
<dbReference type="Pfam" id="PF03739">
    <property type="entry name" value="LptF_LptG"/>
    <property type="match status" value="1"/>
</dbReference>
<dbReference type="PANTHER" id="PTHR33529:SF2">
    <property type="entry name" value="LIPOPOLYSACCHARIDE EXPORT SYSTEM PERMEASE PROTEIN LPTG"/>
    <property type="match status" value="1"/>
</dbReference>
<feature type="transmembrane region" description="Helical" evidence="6">
    <location>
        <begin position="376"/>
        <end position="397"/>
    </location>
</feature>
<evidence type="ECO:0000256" key="1">
    <source>
        <dbReference type="ARBA" id="ARBA00004651"/>
    </source>
</evidence>
<proteinExistence type="predicted"/>
<evidence type="ECO:0000313" key="8">
    <source>
        <dbReference type="Proteomes" id="UP000593765"/>
    </source>
</evidence>
<keyword evidence="8" id="KW-1185">Reference proteome</keyword>
<feature type="transmembrane region" description="Helical" evidence="6">
    <location>
        <begin position="64"/>
        <end position="89"/>
    </location>
</feature>
<reference evidence="7 8" key="1">
    <citation type="submission" date="2020-10" db="EMBL/GenBank/DDBJ databases">
        <title>Wide distribution of Phycisphaera-like planctomycetes from WD2101 soil group in peatlands and genome analysis of the first cultivated representative.</title>
        <authorList>
            <person name="Dedysh S.N."/>
            <person name="Beletsky A.V."/>
            <person name="Ivanova A."/>
            <person name="Kulichevskaya I.S."/>
            <person name="Suzina N.E."/>
            <person name="Philippov D.A."/>
            <person name="Rakitin A.L."/>
            <person name="Mardanov A.V."/>
            <person name="Ravin N.V."/>
        </authorList>
    </citation>
    <scope>NUCLEOTIDE SEQUENCE [LARGE SCALE GENOMIC DNA]</scope>
    <source>
        <strain evidence="7 8">M1803</strain>
    </source>
</reference>
<organism evidence="7 8">
    <name type="scientific">Humisphaera borealis</name>
    <dbReference type="NCBI Taxonomy" id="2807512"/>
    <lineage>
        <taxon>Bacteria</taxon>
        <taxon>Pseudomonadati</taxon>
        <taxon>Planctomycetota</taxon>
        <taxon>Phycisphaerae</taxon>
        <taxon>Tepidisphaerales</taxon>
        <taxon>Tepidisphaeraceae</taxon>
        <taxon>Humisphaera</taxon>
    </lineage>
</organism>
<feature type="transmembrane region" description="Helical" evidence="6">
    <location>
        <begin position="12"/>
        <end position="30"/>
    </location>
</feature>
<feature type="transmembrane region" description="Helical" evidence="6">
    <location>
        <begin position="110"/>
        <end position="127"/>
    </location>
</feature>
<gene>
    <name evidence="7" type="ORF">IPV69_16050</name>
</gene>
<keyword evidence="5 6" id="KW-0472">Membrane</keyword>
<evidence type="ECO:0000256" key="2">
    <source>
        <dbReference type="ARBA" id="ARBA00022475"/>
    </source>
</evidence>
<feature type="transmembrane region" description="Helical" evidence="6">
    <location>
        <begin position="314"/>
        <end position="332"/>
    </location>
</feature>
<dbReference type="RefSeq" id="WP_206290702.1">
    <property type="nucleotide sequence ID" value="NZ_CP063458.1"/>
</dbReference>
<dbReference type="GO" id="GO:0043190">
    <property type="term" value="C:ATP-binding cassette (ABC) transporter complex"/>
    <property type="evidence" value="ECO:0007669"/>
    <property type="project" value="TreeGrafter"/>
</dbReference>
<dbReference type="Proteomes" id="UP000593765">
    <property type="component" value="Chromosome"/>
</dbReference>
<sequence length="402" mass="44728">MKILDRYVLSTFLKNYLIAFMVLVGMYVVLDMVFNFDELVDVKGVGEASKTDVWETIAGIADFYFYQVFVFFVYLSGMIPVVAAAFTLLRLARFNELTAVLAAGVPMIRIALPICLAGMVLQGLLIIDQQLLIPRMIPKLMRDHDERSDAGSKSFDIRVMQDSDLGLLRASRYTPGTATTPPTMEIVDITERSEVDHPIMSGGKPLVGPDGKVVMTRDLIASAHITADAAIWNDGEQRWDLVNGQRVVGLSPDSLRSVVQPVAFYRSNVTPEEVALYRSGNWVEFLSSGKIDELLQRPGSYGQTHLMRVKHWRFVQPIMNLVLLLLAIPFLMTREPGKLKSAASKCLVVTAVGMGAIFLSHQLAGTLPPKPEWAAFWPALMAWTPVFIFGPLAYLFLDRVKT</sequence>
<evidence type="ECO:0000256" key="6">
    <source>
        <dbReference type="SAM" id="Phobius"/>
    </source>
</evidence>
<evidence type="ECO:0000256" key="3">
    <source>
        <dbReference type="ARBA" id="ARBA00022692"/>
    </source>
</evidence>
<keyword evidence="4 6" id="KW-1133">Transmembrane helix</keyword>
<dbReference type="InterPro" id="IPR005495">
    <property type="entry name" value="LptG/LptF_permease"/>
</dbReference>
<evidence type="ECO:0000256" key="4">
    <source>
        <dbReference type="ARBA" id="ARBA00022989"/>
    </source>
</evidence>